<keyword evidence="4" id="KW-0456">Lyase</keyword>
<reference evidence="6" key="1">
    <citation type="submission" date="2020-03" db="EMBL/GenBank/DDBJ databases">
        <title>Draft Genome Sequence of Cylindrodendrum hubeiense.</title>
        <authorList>
            <person name="Buettner E."/>
            <person name="Kellner H."/>
        </authorList>
    </citation>
    <scope>NUCLEOTIDE SEQUENCE</scope>
    <source>
        <strain evidence="6">IHI 201604</strain>
    </source>
</reference>
<evidence type="ECO:0000313" key="6">
    <source>
        <dbReference type="EMBL" id="KAF7554621.1"/>
    </source>
</evidence>
<evidence type="ECO:0000256" key="4">
    <source>
        <dbReference type="ARBA" id="ARBA00023239"/>
    </source>
</evidence>
<feature type="domain" description="CENP-V/GFA" evidence="5">
    <location>
        <begin position="9"/>
        <end position="121"/>
    </location>
</feature>
<name>A0A9P5HC48_9HYPO</name>
<organism evidence="6 7">
    <name type="scientific">Cylindrodendrum hubeiense</name>
    <dbReference type="NCBI Taxonomy" id="595255"/>
    <lineage>
        <taxon>Eukaryota</taxon>
        <taxon>Fungi</taxon>
        <taxon>Dikarya</taxon>
        <taxon>Ascomycota</taxon>
        <taxon>Pezizomycotina</taxon>
        <taxon>Sordariomycetes</taxon>
        <taxon>Hypocreomycetidae</taxon>
        <taxon>Hypocreales</taxon>
        <taxon>Nectriaceae</taxon>
        <taxon>Cylindrodendrum</taxon>
    </lineage>
</organism>
<proteinExistence type="inferred from homology"/>
<evidence type="ECO:0000256" key="1">
    <source>
        <dbReference type="ARBA" id="ARBA00005495"/>
    </source>
</evidence>
<keyword evidence="7" id="KW-1185">Reference proteome</keyword>
<dbReference type="PANTHER" id="PTHR33337">
    <property type="entry name" value="GFA DOMAIN-CONTAINING PROTEIN"/>
    <property type="match status" value="1"/>
</dbReference>
<protein>
    <recommendedName>
        <fullName evidence="5">CENP-V/GFA domain-containing protein</fullName>
    </recommendedName>
</protein>
<dbReference type="PANTHER" id="PTHR33337:SF40">
    <property type="entry name" value="CENP-V_GFA DOMAIN-CONTAINING PROTEIN-RELATED"/>
    <property type="match status" value="1"/>
</dbReference>
<accession>A0A9P5HC48</accession>
<dbReference type="SUPFAM" id="SSF51316">
    <property type="entry name" value="Mss4-like"/>
    <property type="match status" value="2"/>
</dbReference>
<comment type="similarity">
    <text evidence="1">Belongs to the Gfa family.</text>
</comment>
<dbReference type="PROSITE" id="PS51891">
    <property type="entry name" value="CENP_V_GFA"/>
    <property type="match status" value="1"/>
</dbReference>
<gene>
    <name evidence="6" type="ORF">G7Z17_g2768</name>
</gene>
<dbReference type="GO" id="GO:0046872">
    <property type="term" value="F:metal ion binding"/>
    <property type="evidence" value="ECO:0007669"/>
    <property type="project" value="UniProtKB-KW"/>
</dbReference>
<keyword evidence="2" id="KW-0479">Metal-binding</keyword>
<dbReference type="Proteomes" id="UP000722485">
    <property type="component" value="Unassembled WGS sequence"/>
</dbReference>
<evidence type="ECO:0000256" key="3">
    <source>
        <dbReference type="ARBA" id="ARBA00022833"/>
    </source>
</evidence>
<evidence type="ECO:0000259" key="5">
    <source>
        <dbReference type="PROSITE" id="PS51891"/>
    </source>
</evidence>
<dbReference type="EMBL" id="JAANBB010000030">
    <property type="protein sequence ID" value="KAF7554621.1"/>
    <property type="molecule type" value="Genomic_DNA"/>
</dbReference>
<dbReference type="AlphaFoldDB" id="A0A9P5HC48"/>
<dbReference type="GO" id="GO:0016846">
    <property type="term" value="F:carbon-sulfur lyase activity"/>
    <property type="evidence" value="ECO:0007669"/>
    <property type="project" value="InterPro"/>
</dbReference>
<dbReference type="Gene3D" id="3.90.1590.10">
    <property type="entry name" value="glutathione-dependent formaldehyde- activating enzyme (gfa)"/>
    <property type="match status" value="2"/>
</dbReference>
<dbReference type="InterPro" id="IPR006913">
    <property type="entry name" value="CENP-V/GFA"/>
</dbReference>
<evidence type="ECO:0000313" key="7">
    <source>
        <dbReference type="Proteomes" id="UP000722485"/>
    </source>
</evidence>
<dbReference type="OrthoDB" id="5422068at2759"/>
<sequence length="397" mass="44177">MAASETVNLSAQCLCKAHTFTATVLRTSLPLKASCCHCDSCRHVTGALYVSHAPWLGPFEDIRRSALSRYQFTPNFSIRFCGTCSTPMFFQKHVADEEDILSVFTGALANSPVSTLIKIIDHIFVGDTIDGGASVWMRHPNEDGSVPRRWMAQRNNSDELHDSWPLIEDLPSAQHKIGPVEIPLRCRCRGVDLVLRRGDADFADMQPQQLPWFVEPKTHKFIAGFDACNSCRSTVGTDIVNWTFALLHHLDFPANNATRSETRDFPRTTTDLKAAIESEERDSRFGTLAIYESSPDVQRYFCSHCSASVFYAVDDRQELVDVAVGLLESPTGARAEDFLVWGFGSNIGGVKDTVGGWRETLVNAVQNEAEAWRIARGYPKTWRRIATEAQAAHTSST</sequence>
<keyword evidence="3" id="KW-0862">Zinc</keyword>
<dbReference type="InterPro" id="IPR011057">
    <property type="entry name" value="Mss4-like_sf"/>
</dbReference>
<evidence type="ECO:0000256" key="2">
    <source>
        <dbReference type="ARBA" id="ARBA00022723"/>
    </source>
</evidence>
<comment type="caution">
    <text evidence="6">The sequence shown here is derived from an EMBL/GenBank/DDBJ whole genome shotgun (WGS) entry which is preliminary data.</text>
</comment>
<dbReference type="Pfam" id="PF04828">
    <property type="entry name" value="GFA"/>
    <property type="match status" value="1"/>
</dbReference>